<keyword evidence="4" id="KW-1003">Cell membrane</keyword>
<evidence type="ECO:0000256" key="3">
    <source>
        <dbReference type="ARBA" id="ARBA00022448"/>
    </source>
</evidence>
<dbReference type="Pfam" id="PF01594">
    <property type="entry name" value="AI-2E_transport"/>
    <property type="match status" value="1"/>
</dbReference>
<evidence type="ECO:0000256" key="5">
    <source>
        <dbReference type="ARBA" id="ARBA00022692"/>
    </source>
</evidence>
<accession>A0A2T4DRG1</accession>
<dbReference type="GO" id="GO:0055085">
    <property type="term" value="P:transmembrane transport"/>
    <property type="evidence" value="ECO:0007669"/>
    <property type="project" value="TreeGrafter"/>
</dbReference>
<keyword evidence="3" id="KW-0813">Transport</keyword>
<name>A0A2T4DRG1_9BACT</name>
<evidence type="ECO:0000256" key="4">
    <source>
        <dbReference type="ARBA" id="ARBA00022475"/>
    </source>
</evidence>
<feature type="transmembrane region" description="Helical" evidence="8">
    <location>
        <begin position="228"/>
        <end position="254"/>
    </location>
</feature>
<evidence type="ECO:0000256" key="2">
    <source>
        <dbReference type="ARBA" id="ARBA00009773"/>
    </source>
</evidence>
<dbReference type="RefSeq" id="WP_188462095.1">
    <property type="nucleotide sequence ID" value="NZ_BAABHU010000004.1"/>
</dbReference>
<gene>
    <name evidence="9" type="ORF">C9994_07590</name>
</gene>
<keyword evidence="5 8" id="KW-0812">Transmembrane</keyword>
<dbReference type="AlphaFoldDB" id="A0A2T4DRG1"/>
<proteinExistence type="inferred from homology"/>
<evidence type="ECO:0000256" key="7">
    <source>
        <dbReference type="ARBA" id="ARBA00023136"/>
    </source>
</evidence>
<feature type="transmembrane region" description="Helical" evidence="8">
    <location>
        <begin position="297"/>
        <end position="318"/>
    </location>
</feature>
<dbReference type="Proteomes" id="UP000240608">
    <property type="component" value="Unassembled WGS sequence"/>
</dbReference>
<evidence type="ECO:0000256" key="8">
    <source>
        <dbReference type="SAM" id="Phobius"/>
    </source>
</evidence>
<comment type="subcellular location">
    <subcellularLocation>
        <location evidence="1">Cell membrane</location>
        <topology evidence="1">Multi-pass membrane protein</topology>
    </subcellularLocation>
</comment>
<evidence type="ECO:0000256" key="1">
    <source>
        <dbReference type="ARBA" id="ARBA00004651"/>
    </source>
</evidence>
<reference evidence="9 10" key="1">
    <citation type="submission" date="2018-03" db="EMBL/GenBank/DDBJ databases">
        <title>Cross-interface Injection: A General Nanoliter Liquid Handling Method Applied to Single Cells Genome Amplification Automated Nanoliter Liquid Handling Applied to Single Cell Multiple Displacement Amplification.</title>
        <authorList>
            <person name="Yun J."/>
            <person name="Xu P."/>
            <person name="Xu J."/>
            <person name="Dai X."/>
            <person name="Wang Y."/>
            <person name="Zheng X."/>
            <person name="Cao C."/>
            <person name="Yi Q."/>
            <person name="Zhu Y."/>
            <person name="Wang L."/>
            <person name="Dong Z."/>
            <person name="Huang Y."/>
            <person name="Huang L."/>
            <person name="Du W."/>
        </authorList>
    </citation>
    <scope>NUCLEOTIDE SEQUENCE [LARGE SCALE GENOMIC DNA]</scope>
    <source>
        <strain evidence="9 10">Z-D1-2</strain>
    </source>
</reference>
<comment type="similarity">
    <text evidence="2">Belongs to the autoinducer-2 exporter (AI-2E) (TC 2.A.86) family.</text>
</comment>
<protein>
    <submittedName>
        <fullName evidence="9">AI-2E family transporter</fullName>
    </submittedName>
</protein>
<evidence type="ECO:0000313" key="10">
    <source>
        <dbReference type="Proteomes" id="UP000240608"/>
    </source>
</evidence>
<organism evidence="9 10">
    <name type="scientific">Marivirga lumbricoides</name>
    <dbReference type="NCBI Taxonomy" id="1046115"/>
    <lineage>
        <taxon>Bacteria</taxon>
        <taxon>Pseudomonadati</taxon>
        <taxon>Bacteroidota</taxon>
        <taxon>Cytophagia</taxon>
        <taxon>Cytophagales</taxon>
        <taxon>Marivirgaceae</taxon>
        <taxon>Marivirga</taxon>
    </lineage>
</organism>
<feature type="transmembrane region" description="Helical" evidence="8">
    <location>
        <begin position="27"/>
        <end position="46"/>
    </location>
</feature>
<dbReference type="EMBL" id="PYVU01000053">
    <property type="protein sequence ID" value="PTB96393.1"/>
    <property type="molecule type" value="Genomic_DNA"/>
</dbReference>
<dbReference type="InterPro" id="IPR002549">
    <property type="entry name" value="AI-2E-like"/>
</dbReference>
<sequence length="375" mass="41206">MHLSFRRLFFVLATSFALFAALGFAKIVLIPIGMALLVSFILLPVCKRLEKWGVNRTLSAFLAILMLILVLSGAIFLFSTQIISLSKEVSNLSAKFMDSFSDVLVFINKNINFIDELTREEVITRGKEWMNESSASIMKTVVNSIAAIIGGLISTIIFTLLFLIYRVGLTKGFVKFSARDKREQTLGMLKRVQKVGQGYLSGMFTLILIMGTSHSIALWIIGIDSPFLFGYFVGSLVIIPYVGTVAGAVIPILYAFMTSDNLLTPLLVIAYFQAIQMTESNFLSPKIVGNSMHVNALAAIISLIIGAAVWGVAGMILFMPFVAMLKVVCDEFTQLKPVGLLISSDVAGGRGNSSDKIARFKSKFRGWFSSDKKKK</sequence>
<feature type="transmembrane region" description="Helical" evidence="8">
    <location>
        <begin position="141"/>
        <end position="165"/>
    </location>
</feature>
<evidence type="ECO:0000313" key="9">
    <source>
        <dbReference type="EMBL" id="PTB96393.1"/>
    </source>
</evidence>
<dbReference type="PANTHER" id="PTHR21716">
    <property type="entry name" value="TRANSMEMBRANE PROTEIN"/>
    <property type="match status" value="1"/>
</dbReference>
<comment type="caution">
    <text evidence="9">The sequence shown here is derived from an EMBL/GenBank/DDBJ whole genome shotgun (WGS) entry which is preliminary data.</text>
</comment>
<dbReference type="PANTHER" id="PTHR21716:SF53">
    <property type="entry name" value="PERMEASE PERM-RELATED"/>
    <property type="match status" value="1"/>
</dbReference>
<feature type="transmembrane region" description="Helical" evidence="8">
    <location>
        <begin position="58"/>
        <end position="83"/>
    </location>
</feature>
<dbReference type="GO" id="GO:0005886">
    <property type="term" value="C:plasma membrane"/>
    <property type="evidence" value="ECO:0007669"/>
    <property type="project" value="UniProtKB-SubCell"/>
</dbReference>
<keyword evidence="6 8" id="KW-1133">Transmembrane helix</keyword>
<keyword evidence="7 8" id="KW-0472">Membrane</keyword>
<feature type="transmembrane region" description="Helical" evidence="8">
    <location>
        <begin position="198"/>
        <end position="222"/>
    </location>
</feature>
<evidence type="ECO:0000256" key="6">
    <source>
        <dbReference type="ARBA" id="ARBA00022989"/>
    </source>
</evidence>